<evidence type="ECO:0000313" key="3">
    <source>
        <dbReference type="RefSeq" id="XP_019085478.1"/>
    </source>
</evidence>
<keyword evidence="1" id="KW-1185">Reference proteome</keyword>
<dbReference type="Pfam" id="PF13650">
    <property type="entry name" value="Asp_protease_2"/>
    <property type="match status" value="1"/>
</dbReference>
<dbReference type="GeneID" id="109126403"/>
<evidence type="ECO:0000313" key="1">
    <source>
        <dbReference type="Proteomes" id="UP000694864"/>
    </source>
</evidence>
<dbReference type="RefSeq" id="XP_019085477.1">
    <property type="nucleotide sequence ID" value="XM_019229932.1"/>
</dbReference>
<dbReference type="PANTHER" id="PTHR33067:SF31">
    <property type="entry name" value="RNA-DIRECTED DNA POLYMERASE"/>
    <property type="match status" value="1"/>
</dbReference>
<organism evidence="1 3">
    <name type="scientific">Camelina sativa</name>
    <name type="common">False flax</name>
    <name type="synonym">Myagrum sativum</name>
    <dbReference type="NCBI Taxonomy" id="90675"/>
    <lineage>
        <taxon>Eukaryota</taxon>
        <taxon>Viridiplantae</taxon>
        <taxon>Streptophyta</taxon>
        <taxon>Embryophyta</taxon>
        <taxon>Tracheophyta</taxon>
        <taxon>Spermatophyta</taxon>
        <taxon>Magnoliopsida</taxon>
        <taxon>eudicotyledons</taxon>
        <taxon>Gunneridae</taxon>
        <taxon>Pentapetalae</taxon>
        <taxon>rosids</taxon>
        <taxon>malvids</taxon>
        <taxon>Brassicales</taxon>
        <taxon>Brassicaceae</taxon>
        <taxon>Camelineae</taxon>
        <taxon>Camelina</taxon>
    </lineage>
</organism>
<dbReference type="RefSeq" id="XP_019085478.1">
    <property type="nucleotide sequence ID" value="XM_019229933.1"/>
</dbReference>
<dbReference type="Gene3D" id="2.40.70.10">
    <property type="entry name" value="Acid Proteases"/>
    <property type="match status" value="1"/>
</dbReference>
<reference evidence="1" key="2">
    <citation type="journal article" date="2014" name="Nat. Commun.">
        <title>The emerging biofuel crop Camelina sativa retains a highly undifferentiated hexaploid genome structure.</title>
        <authorList>
            <person name="Kagale S."/>
            <person name="Koh C."/>
            <person name="Nixon J."/>
            <person name="Bollina V."/>
            <person name="Clarke W.E."/>
            <person name="Tuteja R."/>
            <person name="Spillane C."/>
            <person name="Robinson S.J."/>
            <person name="Links M.G."/>
            <person name="Clarke C."/>
            <person name="Higgins E.E."/>
            <person name="Huebert T."/>
            <person name="Sharpe A.G."/>
            <person name="Parkin I.A."/>
        </authorList>
    </citation>
    <scope>NUCLEOTIDE SEQUENCE [LARGE SCALE GENOMIC DNA]</scope>
    <source>
        <strain evidence="1">r\DH55</strain>
    </source>
</reference>
<gene>
    <name evidence="3" type="primary">LOC109126404</name>
    <name evidence="2" type="synonym">LOC109126403</name>
    <name evidence="4" type="synonym">LOC109126405</name>
</gene>
<dbReference type="PANTHER" id="PTHR33067">
    <property type="entry name" value="RNA-DIRECTED DNA POLYMERASE-RELATED"/>
    <property type="match status" value="1"/>
</dbReference>
<dbReference type="CDD" id="cd00303">
    <property type="entry name" value="retropepsin_like"/>
    <property type="match status" value="1"/>
</dbReference>
<dbReference type="SUPFAM" id="SSF50630">
    <property type="entry name" value="Acid proteases"/>
    <property type="match status" value="1"/>
</dbReference>
<dbReference type="GeneID" id="109126405"/>
<proteinExistence type="predicted"/>
<reference evidence="2 3" key="3">
    <citation type="submission" date="2025-05" db="UniProtKB">
        <authorList>
            <consortium name="RefSeq"/>
        </authorList>
    </citation>
    <scope>IDENTIFICATION</scope>
    <source>
        <tissue evidence="2 3">Leaf</tissue>
    </source>
</reference>
<accession>A0ABM1QFE0</accession>
<sequence>MALQQEKVMAIQQEVFIEEKEEDRGPPLEKYANQPFLKDMLLELSKKKGHDQDMNDLREIGKVVVPTKLKDPCSFNLPCSISYMHFNKCLCDLGASVSLMPYSVAEKLGYEHFKPCNLYIGLADGSKRDVLGVIEDLPVKIGKARIPTDFVIMNMDQEPEDPLILGRPFLATTGAVIDVKMGTIKLHLAKDFTMKFDIKNSTHHPTIVGQHFVVEEKASCEVFEDGEDPRIKVQPKPKLSKNYRVQFKC</sequence>
<reference evidence="1" key="1">
    <citation type="journal article" date="1997" name="Nucleic Acids Res.">
        <title>tRNAscan-SE: a program for improved detection of transfer RNA genes in genomic sequence.</title>
        <authorList>
            <person name="Lowe T.M."/>
            <person name="Eddy S.R."/>
        </authorList>
    </citation>
    <scope>NUCLEOTIDE SEQUENCE [LARGE SCALE GENOMIC DNA]</scope>
    <source>
        <strain evidence="1">r\DH55</strain>
    </source>
</reference>
<dbReference type="Proteomes" id="UP000694864">
    <property type="component" value="Chromosome 9"/>
</dbReference>
<dbReference type="RefSeq" id="XP_019085479.1">
    <property type="nucleotide sequence ID" value="XM_019229934.1"/>
</dbReference>
<protein>
    <submittedName>
        <fullName evidence="2">Uncharacterized protein LOC109126403</fullName>
    </submittedName>
    <submittedName>
        <fullName evidence="3">Uncharacterized protein LOC109126404</fullName>
    </submittedName>
    <submittedName>
        <fullName evidence="4">Uncharacterized protein LOC109126405</fullName>
    </submittedName>
</protein>
<name>A0ABM1QFE0_CAMSA</name>
<dbReference type="InterPro" id="IPR021109">
    <property type="entry name" value="Peptidase_aspartic_dom_sf"/>
</dbReference>
<evidence type="ECO:0000313" key="4">
    <source>
        <dbReference type="RefSeq" id="XP_019085479.1"/>
    </source>
</evidence>
<evidence type="ECO:0000313" key="2">
    <source>
        <dbReference type="RefSeq" id="XP_019085477.1"/>
    </source>
</evidence>
<dbReference type="GeneID" id="109126404"/>